<evidence type="ECO:0000256" key="1">
    <source>
        <dbReference type="ARBA" id="ARBA00022448"/>
    </source>
</evidence>
<dbReference type="EMBL" id="CP063078">
    <property type="protein sequence ID" value="QOQ88025.1"/>
    <property type="molecule type" value="Genomic_DNA"/>
</dbReference>
<gene>
    <name evidence="5" type="ORF">IMC76_04335</name>
</gene>
<evidence type="ECO:0000259" key="4">
    <source>
        <dbReference type="PROSITE" id="PS50893"/>
    </source>
</evidence>
<keyword evidence="2" id="KW-0547">Nucleotide-binding</keyword>
<dbReference type="InterPro" id="IPR003439">
    <property type="entry name" value="ABC_transporter-like_ATP-bd"/>
</dbReference>
<accession>A0A7M1LKG0</accession>
<keyword evidence="6" id="KW-1185">Reference proteome</keyword>
<dbReference type="InterPro" id="IPR003593">
    <property type="entry name" value="AAA+_ATPase"/>
</dbReference>
<dbReference type="AlphaFoldDB" id="A0A7M1LKG0"/>
<evidence type="ECO:0000313" key="5">
    <source>
        <dbReference type="EMBL" id="QOQ88025.1"/>
    </source>
</evidence>
<dbReference type="RefSeq" id="WP_025801925.1">
    <property type="nucleotide sequence ID" value="NZ_CP053842.1"/>
</dbReference>
<keyword evidence="1" id="KW-0813">Transport</keyword>
<keyword evidence="3 5" id="KW-0067">ATP-binding</keyword>
<organism evidence="5 6">
    <name type="scientific">Campylobacter corcagiensis</name>
    <dbReference type="NCBI Taxonomy" id="1448857"/>
    <lineage>
        <taxon>Bacteria</taxon>
        <taxon>Pseudomonadati</taxon>
        <taxon>Campylobacterota</taxon>
        <taxon>Epsilonproteobacteria</taxon>
        <taxon>Campylobacterales</taxon>
        <taxon>Campylobacteraceae</taxon>
        <taxon>Campylobacter</taxon>
    </lineage>
</organism>
<dbReference type="PANTHER" id="PTHR42781">
    <property type="entry name" value="SPERMIDINE/PUTRESCINE IMPORT ATP-BINDING PROTEIN POTA"/>
    <property type="match status" value="1"/>
</dbReference>
<dbReference type="PROSITE" id="PS50893">
    <property type="entry name" value="ABC_TRANSPORTER_2"/>
    <property type="match status" value="1"/>
</dbReference>
<dbReference type="GO" id="GO:0016887">
    <property type="term" value="F:ATP hydrolysis activity"/>
    <property type="evidence" value="ECO:0007669"/>
    <property type="project" value="InterPro"/>
</dbReference>
<dbReference type="Pfam" id="PF00005">
    <property type="entry name" value="ABC_tran"/>
    <property type="match status" value="1"/>
</dbReference>
<dbReference type="InterPro" id="IPR027417">
    <property type="entry name" value="P-loop_NTPase"/>
</dbReference>
<dbReference type="PANTHER" id="PTHR42781:SF4">
    <property type="entry name" value="SPERMIDINE_PUTRESCINE IMPORT ATP-BINDING PROTEIN POTA"/>
    <property type="match status" value="1"/>
</dbReference>
<protein>
    <submittedName>
        <fullName evidence="5">ATP-binding cassette domain-containing protein</fullName>
    </submittedName>
</protein>
<reference evidence="5 6" key="1">
    <citation type="submission" date="2020-10" db="EMBL/GenBank/DDBJ databases">
        <title>Campylobacter and Helicobacter PacBio genomes.</title>
        <authorList>
            <person name="Lane C."/>
        </authorList>
    </citation>
    <scope>NUCLEOTIDE SEQUENCE [LARGE SCALE GENOMIC DNA]</scope>
    <source>
        <strain evidence="5 6">2016D-0077</strain>
    </source>
</reference>
<sequence length="281" mass="31113">MLEVDIKKPLFGVNGLINLEANFSLKKGEFLALAGVSGSGKTTILRCLAGLEKSKGTIKVGGKIWQDERNFLPPQKRKIGFVFQDYALFENLTVEKNLLFANKNYALCDKLLELLDLGELKKRYPTNLSGGQKQRVALGRAMMREPEILLLDEPLSALDPNLRIKLQDEILKIHKEFGTTSIIVSHSPSEIYKLATHMIEIENGKIIKSGSPKELLLKTSGSQKFSFSATVVELKEVDNICIATISFGHQITQVIVSDARNLKVGDTVNVSTKAFNLLINS</sequence>
<dbReference type="InterPro" id="IPR050093">
    <property type="entry name" value="ABC_SmlMolc_Importer"/>
</dbReference>
<dbReference type="PROSITE" id="PS00211">
    <property type="entry name" value="ABC_TRANSPORTER_1"/>
    <property type="match status" value="1"/>
</dbReference>
<dbReference type="SMART" id="SM00382">
    <property type="entry name" value="AAA"/>
    <property type="match status" value="1"/>
</dbReference>
<dbReference type="Proteomes" id="UP000594749">
    <property type="component" value="Chromosome"/>
</dbReference>
<name>A0A7M1LKG0_9BACT</name>
<dbReference type="GO" id="GO:0005524">
    <property type="term" value="F:ATP binding"/>
    <property type="evidence" value="ECO:0007669"/>
    <property type="project" value="UniProtKB-KW"/>
</dbReference>
<proteinExistence type="predicted"/>
<evidence type="ECO:0000256" key="3">
    <source>
        <dbReference type="ARBA" id="ARBA00022840"/>
    </source>
</evidence>
<evidence type="ECO:0000313" key="6">
    <source>
        <dbReference type="Proteomes" id="UP000594749"/>
    </source>
</evidence>
<evidence type="ECO:0000256" key="2">
    <source>
        <dbReference type="ARBA" id="ARBA00022741"/>
    </source>
</evidence>
<dbReference type="OrthoDB" id="9809450at2"/>
<feature type="domain" description="ABC transporter" evidence="4">
    <location>
        <begin position="1"/>
        <end position="228"/>
    </location>
</feature>
<dbReference type="Gene3D" id="3.40.50.300">
    <property type="entry name" value="P-loop containing nucleotide triphosphate hydrolases"/>
    <property type="match status" value="1"/>
</dbReference>
<dbReference type="SUPFAM" id="SSF52540">
    <property type="entry name" value="P-loop containing nucleoside triphosphate hydrolases"/>
    <property type="match status" value="1"/>
</dbReference>
<dbReference type="InterPro" id="IPR017871">
    <property type="entry name" value="ABC_transporter-like_CS"/>
</dbReference>